<sequence>MLHTVRRRPKWSTSFAVTSSLVAPLTAVLTGCSAGDAMLPTMAVPSPSVVHSRAQAKGGALPPEDAAPNTFTVTAQQRAYLDALKAAGIRPSSELLALSIGSYVCQARAAKQSDQAVWDYVKPLVRNDVRKTQLNAVAPSPAQVNAATADYIRIATERLC</sequence>
<dbReference type="Proteomes" id="UP000465302">
    <property type="component" value="Unassembled WGS sequence"/>
</dbReference>
<feature type="domain" description="DUF732" evidence="2">
    <location>
        <begin position="77"/>
        <end position="139"/>
    </location>
</feature>
<dbReference type="AlphaFoldDB" id="A0A7I9W812"/>
<dbReference type="EMBL" id="BLKS01000001">
    <property type="protein sequence ID" value="GFG53835.1"/>
    <property type="molecule type" value="Genomic_DNA"/>
</dbReference>
<evidence type="ECO:0000259" key="2">
    <source>
        <dbReference type="Pfam" id="PF05305"/>
    </source>
</evidence>
<name>A0A7I9W812_MYCAG</name>
<dbReference type="PROSITE" id="PS51257">
    <property type="entry name" value="PROKAR_LIPOPROTEIN"/>
    <property type="match status" value="1"/>
</dbReference>
<accession>A0A7I9W812</accession>
<organism evidence="3 4">
    <name type="scientific">Mycolicibacterium agri</name>
    <name type="common">Mycobacterium agri</name>
    <dbReference type="NCBI Taxonomy" id="36811"/>
    <lineage>
        <taxon>Bacteria</taxon>
        <taxon>Bacillati</taxon>
        <taxon>Actinomycetota</taxon>
        <taxon>Actinomycetes</taxon>
        <taxon>Mycobacteriales</taxon>
        <taxon>Mycobacteriaceae</taxon>
        <taxon>Mycolicibacterium</taxon>
    </lineage>
</organism>
<comment type="caution">
    <text evidence="3">The sequence shown here is derived from an EMBL/GenBank/DDBJ whole genome shotgun (WGS) entry which is preliminary data.</text>
</comment>
<evidence type="ECO:0000313" key="4">
    <source>
        <dbReference type="Proteomes" id="UP000465302"/>
    </source>
</evidence>
<dbReference type="RefSeq" id="WP_234816230.1">
    <property type="nucleotide sequence ID" value="NZ_BLKS01000001.1"/>
</dbReference>
<evidence type="ECO:0000313" key="3">
    <source>
        <dbReference type="EMBL" id="GFG53835.1"/>
    </source>
</evidence>
<feature type="chain" id="PRO_5039194425" description="DUF732 domain-containing protein" evidence="1">
    <location>
        <begin position="35"/>
        <end position="160"/>
    </location>
</feature>
<feature type="signal peptide" evidence="1">
    <location>
        <begin position="1"/>
        <end position="34"/>
    </location>
</feature>
<keyword evidence="1" id="KW-0732">Signal</keyword>
<evidence type="ECO:0000256" key="1">
    <source>
        <dbReference type="SAM" id="SignalP"/>
    </source>
</evidence>
<gene>
    <name evidence="3" type="ORF">MAGR_52760</name>
</gene>
<proteinExistence type="predicted"/>
<dbReference type="InterPro" id="IPR007969">
    <property type="entry name" value="DUF732"/>
</dbReference>
<reference evidence="3 4" key="1">
    <citation type="journal article" date="2019" name="Emerg. Microbes Infect.">
        <title>Comprehensive subspecies identification of 175 nontuberculous mycobacteria species based on 7547 genomic profiles.</title>
        <authorList>
            <person name="Matsumoto Y."/>
            <person name="Kinjo T."/>
            <person name="Motooka D."/>
            <person name="Nabeya D."/>
            <person name="Jung N."/>
            <person name="Uechi K."/>
            <person name="Horii T."/>
            <person name="Iida T."/>
            <person name="Fujita J."/>
            <person name="Nakamura S."/>
        </authorList>
    </citation>
    <scope>NUCLEOTIDE SEQUENCE [LARGE SCALE GENOMIC DNA]</scope>
    <source>
        <strain evidence="3 4">JCM 6377</strain>
    </source>
</reference>
<dbReference type="Pfam" id="PF05305">
    <property type="entry name" value="DUF732"/>
    <property type="match status" value="1"/>
</dbReference>
<protein>
    <recommendedName>
        <fullName evidence="2">DUF732 domain-containing protein</fullName>
    </recommendedName>
</protein>